<dbReference type="GO" id="GO:0006310">
    <property type="term" value="P:DNA recombination"/>
    <property type="evidence" value="ECO:0007669"/>
    <property type="project" value="InterPro"/>
</dbReference>
<dbReference type="PANTHER" id="PTHR11059">
    <property type="entry name" value="DNA REPAIR PROTEIN RECN"/>
    <property type="match status" value="1"/>
</dbReference>
<accession>A0A1V1I2M9</accession>
<dbReference type="GO" id="GO:0005524">
    <property type="term" value="F:ATP binding"/>
    <property type="evidence" value="ECO:0007669"/>
    <property type="project" value="UniProtKB-KW"/>
</dbReference>
<dbReference type="GO" id="GO:0006302">
    <property type="term" value="P:double-strand break repair"/>
    <property type="evidence" value="ECO:0007669"/>
    <property type="project" value="InterPro"/>
</dbReference>
<evidence type="ECO:0000256" key="4">
    <source>
        <dbReference type="ARBA" id="ARBA00022763"/>
    </source>
</evidence>
<feature type="coiled-coil region" evidence="9">
    <location>
        <begin position="267"/>
        <end position="294"/>
    </location>
</feature>
<evidence type="ECO:0000256" key="6">
    <source>
        <dbReference type="ARBA" id="ARBA00023204"/>
    </source>
</evidence>
<feature type="coiled-coil region" evidence="9">
    <location>
        <begin position="169"/>
        <end position="215"/>
    </location>
</feature>
<dbReference type="RefSeq" id="WP_180702021.1">
    <property type="nucleotide sequence ID" value="NZ_LN555523.1"/>
</dbReference>
<dbReference type="GO" id="GO:0009432">
    <property type="term" value="P:SOS response"/>
    <property type="evidence" value="ECO:0007669"/>
    <property type="project" value="TreeGrafter"/>
</dbReference>
<dbReference type="PIRSF" id="PIRSF003128">
    <property type="entry name" value="RecN"/>
    <property type="match status" value="1"/>
</dbReference>
<keyword evidence="9" id="KW-0175">Coiled coil</keyword>
<dbReference type="SUPFAM" id="SSF52540">
    <property type="entry name" value="P-loop containing nucleoside triphosphate hydrolases"/>
    <property type="match status" value="2"/>
</dbReference>
<comment type="function">
    <text evidence="8">May be involved in recombinational repair of damaged DNA.</text>
</comment>
<evidence type="ECO:0000256" key="3">
    <source>
        <dbReference type="ARBA" id="ARBA00022741"/>
    </source>
</evidence>
<sequence length="560" mass="64639">MILELYMKNCALVEELRLGIDQNLNILTGETGSGKSIIIDALGLCLGEKYDRSFLRKGAEKGVIETVFHSESSNLKKVLQENDLDLDEDNLLVITRVIYSDGKSVARVNGRTVKLSILKDIASTLIDIHGQHQNQALFNKETHLDFLDLFGEIELEKYKKEYKYIYDEYSEVKKALNILTENKDDMQIQREIDLLKFQINEIESANLSKDEYEDLLKQRDVYRNSEKIYSNLNLAYQNLYDGSVNSVDLIGNAVKELSLISQYDKTLSDYNNDIERIMYEIQDISREIRNYKENIDFEPYELEQIESRVDEINNLRRKYGDSIEDIFEYYEKIKSRLEEILNRDEKVEELKLEIIKLEKTLKNKADELTRARKEVALKLEEVLLVELKSLNMKNVVFKVNFEEAVFNIKGQDDIEFMISFNLGEDIKPIYKVASGGEMSRFMLAFKTILADIDQIDTLVFDEIDTGISGIAAQIVGEKLSNIGKKKQIICITHLPQIAATADTHYCIEKSTSNERTFTTIRKLDNNQRKDEIARLIAGSNITEKTMEHATEIIELAKRSL</sequence>
<keyword evidence="11" id="KW-1185">Reference proteome</keyword>
<dbReference type="KEGG" id="ril:CRIB_1906"/>
<dbReference type="GO" id="GO:0043590">
    <property type="term" value="C:bacterial nucleoid"/>
    <property type="evidence" value="ECO:0007669"/>
    <property type="project" value="TreeGrafter"/>
</dbReference>
<evidence type="ECO:0000313" key="11">
    <source>
        <dbReference type="Proteomes" id="UP000245622"/>
    </source>
</evidence>
<feature type="coiled-coil region" evidence="9">
    <location>
        <begin position="330"/>
        <end position="381"/>
    </location>
</feature>
<dbReference type="EMBL" id="LN555523">
    <property type="protein sequence ID" value="CED94512.1"/>
    <property type="molecule type" value="Genomic_DNA"/>
</dbReference>
<keyword evidence="4 8" id="KW-0227">DNA damage</keyword>
<dbReference type="FunFam" id="3.40.50.300:FF:000356">
    <property type="entry name" value="DNA repair protein RecN"/>
    <property type="match status" value="1"/>
</dbReference>
<evidence type="ECO:0000256" key="5">
    <source>
        <dbReference type="ARBA" id="ARBA00022840"/>
    </source>
</evidence>
<keyword evidence="5" id="KW-0067">ATP-binding</keyword>
<dbReference type="PANTHER" id="PTHR11059:SF0">
    <property type="entry name" value="DNA REPAIR PROTEIN RECN"/>
    <property type="match status" value="1"/>
</dbReference>
<evidence type="ECO:0000256" key="9">
    <source>
        <dbReference type="SAM" id="Coils"/>
    </source>
</evidence>
<dbReference type="CDD" id="cd03241">
    <property type="entry name" value="ABC_RecN"/>
    <property type="match status" value="2"/>
</dbReference>
<dbReference type="InterPro" id="IPR027417">
    <property type="entry name" value="P-loop_NTPase"/>
</dbReference>
<protein>
    <recommendedName>
        <fullName evidence="2 8">DNA repair protein RecN</fullName>
    </recommendedName>
    <alternativeName>
        <fullName evidence="7 8">Recombination protein N</fullName>
    </alternativeName>
</protein>
<comment type="similarity">
    <text evidence="1 8">Belongs to the RecN family.</text>
</comment>
<organism evidence="10 11">
    <name type="scientific">Romboutsia ilealis</name>
    <dbReference type="NCBI Taxonomy" id="1115758"/>
    <lineage>
        <taxon>Bacteria</taxon>
        <taxon>Bacillati</taxon>
        <taxon>Bacillota</taxon>
        <taxon>Clostridia</taxon>
        <taxon>Peptostreptococcales</taxon>
        <taxon>Peptostreptococcaceae</taxon>
        <taxon>Romboutsia</taxon>
    </lineage>
</organism>
<evidence type="ECO:0000256" key="2">
    <source>
        <dbReference type="ARBA" id="ARBA00021315"/>
    </source>
</evidence>
<dbReference type="Gene3D" id="3.40.50.300">
    <property type="entry name" value="P-loop containing nucleotide triphosphate hydrolases"/>
    <property type="match status" value="2"/>
</dbReference>
<keyword evidence="3" id="KW-0547">Nucleotide-binding</keyword>
<evidence type="ECO:0000256" key="8">
    <source>
        <dbReference type="PIRNR" id="PIRNR003128"/>
    </source>
</evidence>
<dbReference type="GeneID" id="82205932"/>
<dbReference type="GO" id="GO:0016887">
    <property type="term" value="F:ATP hydrolysis activity"/>
    <property type="evidence" value="ECO:0007669"/>
    <property type="project" value="InterPro"/>
</dbReference>
<dbReference type="Proteomes" id="UP000245622">
    <property type="component" value="Chromosome 1"/>
</dbReference>
<name>A0A1V1I2M9_9FIRM</name>
<proteinExistence type="inferred from homology"/>
<keyword evidence="6 8" id="KW-0234">DNA repair</keyword>
<gene>
    <name evidence="10" type="ORF">CRIB_1906</name>
</gene>
<dbReference type="NCBIfam" id="TIGR00634">
    <property type="entry name" value="recN"/>
    <property type="match status" value="1"/>
</dbReference>
<dbReference type="InterPro" id="IPR004604">
    <property type="entry name" value="DNA_recomb/repair_RecN"/>
</dbReference>
<evidence type="ECO:0000313" key="10">
    <source>
        <dbReference type="EMBL" id="CED94512.1"/>
    </source>
</evidence>
<evidence type="ECO:0000256" key="1">
    <source>
        <dbReference type="ARBA" id="ARBA00009441"/>
    </source>
</evidence>
<dbReference type="AlphaFoldDB" id="A0A1V1I2M9"/>
<evidence type="ECO:0000256" key="7">
    <source>
        <dbReference type="ARBA" id="ARBA00033408"/>
    </source>
</evidence>
<reference evidence="10 11" key="1">
    <citation type="submission" date="2014-04" db="EMBL/GenBank/DDBJ databases">
        <authorList>
            <person name="Hornung B.V."/>
        </authorList>
    </citation>
    <scope>NUCLEOTIDE SEQUENCE [LARGE SCALE GENOMIC DNA]</scope>
    <source>
        <strain evidence="10 11">CRIB</strain>
    </source>
</reference>